<reference evidence="2" key="1">
    <citation type="submission" date="2007-06" db="EMBL/GenBank/DDBJ databases">
        <title>Full length cDNA sequences from Sitka Spruce (Picea sitchensis).</title>
        <authorList>
            <person name="Ralph S.G."/>
            <person name="Chun H.E."/>
            <person name="Liao N."/>
            <person name="Ali J."/>
            <person name="Reid K."/>
            <person name="Kolosova N."/>
            <person name="Cooper N."/>
            <person name="Cullis C."/>
            <person name="Jancsik S."/>
            <person name="Moore R."/>
            <person name="Mayo M."/>
            <person name="Wagner S."/>
            <person name="Holt R.A."/>
            <person name="Jones S.J.M."/>
            <person name="Marra M.A."/>
            <person name="Ritland C.E."/>
            <person name="Ritland K."/>
            <person name="Bohlmann J."/>
        </authorList>
    </citation>
    <scope>NUCLEOTIDE SEQUENCE</scope>
    <source>
        <tissue evidence="2">Bark</tissue>
    </source>
</reference>
<feature type="compositionally biased region" description="Basic and acidic residues" evidence="1">
    <location>
        <begin position="26"/>
        <end position="47"/>
    </location>
</feature>
<name>B8LQM6_PICSI</name>
<protein>
    <submittedName>
        <fullName evidence="2">Uncharacterized protein</fullName>
    </submittedName>
</protein>
<evidence type="ECO:0000256" key="1">
    <source>
        <dbReference type="SAM" id="MobiDB-lite"/>
    </source>
</evidence>
<feature type="region of interest" description="Disordered" evidence="1">
    <location>
        <begin position="1"/>
        <end position="47"/>
    </location>
</feature>
<proteinExistence type="evidence at transcript level"/>
<accession>B8LQM6</accession>
<organism evidence="2">
    <name type="scientific">Picea sitchensis</name>
    <name type="common">Sitka spruce</name>
    <name type="synonym">Pinus sitchensis</name>
    <dbReference type="NCBI Taxonomy" id="3332"/>
    <lineage>
        <taxon>Eukaryota</taxon>
        <taxon>Viridiplantae</taxon>
        <taxon>Streptophyta</taxon>
        <taxon>Embryophyta</taxon>
        <taxon>Tracheophyta</taxon>
        <taxon>Spermatophyta</taxon>
        <taxon>Pinopsida</taxon>
        <taxon>Pinidae</taxon>
        <taxon>Conifers I</taxon>
        <taxon>Pinales</taxon>
        <taxon>Pinaceae</taxon>
        <taxon>Picea</taxon>
    </lineage>
</organism>
<sequence>MMERSVISGDSLDKPADGEDNVSGNEAEKEKKHKEKSSLKKDKEKNVEALKNKLQKLDAKLAKISAKKNDILQRLKEAGELGRPMEETYAPVLHSVEHVPETFKEVTVEDRSQTSSKR</sequence>
<evidence type="ECO:0000313" key="2">
    <source>
        <dbReference type="EMBL" id="ABR17956.1"/>
    </source>
</evidence>
<dbReference type="EMBL" id="EF678179">
    <property type="protein sequence ID" value="ABR17956.1"/>
    <property type="molecule type" value="mRNA"/>
</dbReference>
<dbReference type="AlphaFoldDB" id="B8LQM6"/>